<comment type="caution">
    <text evidence="1">The sequence shown here is derived from an EMBL/GenBank/DDBJ whole genome shotgun (WGS) entry which is preliminary data.</text>
</comment>
<keyword evidence="2" id="KW-1185">Reference proteome</keyword>
<evidence type="ECO:0000313" key="2">
    <source>
        <dbReference type="Proteomes" id="UP001046870"/>
    </source>
</evidence>
<gene>
    <name evidence="1" type="ORF">MATL_G00068630</name>
</gene>
<reference evidence="1" key="1">
    <citation type="submission" date="2021-01" db="EMBL/GenBank/DDBJ databases">
        <authorList>
            <person name="Zahm M."/>
            <person name="Roques C."/>
            <person name="Cabau C."/>
            <person name="Klopp C."/>
            <person name="Donnadieu C."/>
            <person name="Jouanno E."/>
            <person name="Lampietro C."/>
            <person name="Louis A."/>
            <person name="Herpin A."/>
            <person name="Echchiki A."/>
            <person name="Berthelot C."/>
            <person name="Parey E."/>
            <person name="Roest-Crollius H."/>
            <person name="Braasch I."/>
            <person name="Postlethwait J."/>
            <person name="Bobe J."/>
            <person name="Montfort J."/>
            <person name="Bouchez O."/>
            <person name="Begum T."/>
            <person name="Mejri S."/>
            <person name="Adams A."/>
            <person name="Chen W.-J."/>
            <person name="Guiguen Y."/>
        </authorList>
    </citation>
    <scope>NUCLEOTIDE SEQUENCE</scope>
    <source>
        <strain evidence="1">YG-15Mar2019-1</strain>
        <tissue evidence="1">Brain</tissue>
    </source>
</reference>
<dbReference type="AlphaFoldDB" id="A0A9D3Q9E5"/>
<organism evidence="1 2">
    <name type="scientific">Megalops atlanticus</name>
    <name type="common">Tarpon</name>
    <name type="synonym">Clupea gigantea</name>
    <dbReference type="NCBI Taxonomy" id="7932"/>
    <lineage>
        <taxon>Eukaryota</taxon>
        <taxon>Metazoa</taxon>
        <taxon>Chordata</taxon>
        <taxon>Craniata</taxon>
        <taxon>Vertebrata</taxon>
        <taxon>Euteleostomi</taxon>
        <taxon>Actinopterygii</taxon>
        <taxon>Neopterygii</taxon>
        <taxon>Teleostei</taxon>
        <taxon>Elopiformes</taxon>
        <taxon>Megalopidae</taxon>
        <taxon>Megalops</taxon>
    </lineage>
</organism>
<evidence type="ECO:0000313" key="1">
    <source>
        <dbReference type="EMBL" id="KAG7477349.1"/>
    </source>
</evidence>
<dbReference type="EMBL" id="JAFDVH010000005">
    <property type="protein sequence ID" value="KAG7477349.1"/>
    <property type="molecule type" value="Genomic_DNA"/>
</dbReference>
<protein>
    <submittedName>
        <fullName evidence="1">Uncharacterized protein</fullName>
    </submittedName>
</protein>
<name>A0A9D3Q9E5_MEGAT</name>
<dbReference type="Proteomes" id="UP001046870">
    <property type="component" value="Chromosome 5"/>
</dbReference>
<sequence length="104" mass="11626">MDPVVKLPCVAAKIYCNLYHPFSTSDIKCTPRFLFPDFRLGRRSSYGGSSPLETTFSQVIAGTIGLGWCLATRLGNYECYYGSRCKNAAALPVASFFSYSWLRF</sequence>
<proteinExistence type="predicted"/>
<accession>A0A9D3Q9E5</accession>